<proteinExistence type="predicted"/>
<dbReference type="EMBL" id="CP000697">
    <property type="protein sequence ID" value="ABQ30392.1"/>
    <property type="molecule type" value="Genomic_DNA"/>
</dbReference>
<dbReference type="HOGENOM" id="CLU_037269_6_1_5"/>
<dbReference type="KEGG" id="acr:Acry_1180"/>
<gene>
    <name evidence="1" type="ordered locus">Acry_1180</name>
</gene>
<dbReference type="SUPFAM" id="SSF48576">
    <property type="entry name" value="Terpenoid synthases"/>
    <property type="match status" value="1"/>
</dbReference>
<organism evidence="1 2">
    <name type="scientific">Acidiphilium cryptum (strain JF-5)</name>
    <dbReference type="NCBI Taxonomy" id="349163"/>
    <lineage>
        <taxon>Bacteria</taxon>
        <taxon>Pseudomonadati</taxon>
        <taxon>Pseudomonadota</taxon>
        <taxon>Alphaproteobacteria</taxon>
        <taxon>Acetobacterales</taxon>
        <taxon>Acidocellaceae</taxon>
        <taxon>Acidiphilium</taxon>
    </lineage>
</organism>
<sequence length="236" mass="25092">MNEPDLAAQVRRADPDRFLGAIFAPPQSRRWLFVLYAFNHELARAREVASQPPLALIRLQWWREVVEGADRAHPLAVELRAGLAQGIFSDAALTALIDAREAEAEPIPDRAAFLDYARGTAGGLARIAGTVLGVTESAELAALEDLGTGYGIAGILRAAPALEAAGRDLLPQDGTDPAALRDEAARLLRRRAPRAGLAAALPAVLARRDLRRPTGPAPRGLADRIAVVIAGLTGRC</sequence>
<dbReference type="Pfam" id="PF00494">
    <property type="entry name" value="SQS_PSY"/>
    <property type="match status" value="1"/>
</dbReference>
<evidence type="ECO:0000313" key="1">
    <source>
        <dbReference type="EMBL" id="ABQ30392.1"/>
    </source>
</evidence>
<evidence type="ECO:0000313" key="2">
    <source>
        <dbReference type="Proteomes" id="UP000000245"/>
    </source>
</evidence>
<dbReference type="Proteomes" id="UP000000245">
    <property type="component" value="Chromosome"/>
</dbReference>
<keyword evidence="2" id="KW-1185">Reference proteome</keyword>
<reference evidence="1 2" key="1">
    <citation type="submission" date="2007-05" db="EMBL/GenBank/DDBJ databases">
        <title>Complete sequence of chromosome of Acidiphilium cryptum JF-5.</title>
        <authorList>
            <consortium name="US DOE Joint Genome Institute"/>
            <person name="Copeland A."/>
            <person name="Lucas S."/>
            <person name="Lapidus A."/>
            <person name="Barry K."/>
            <person name="Detter J.C."/>
            <person name="Glavina del Rio T."/>
            <person name="Hammon N."/>
            <person name="Israni S."/>
            <person name="Dalin E."/>
            <person name="Tice H."/>
            <person name="Pitluck S."/>
            <person name="Sims D."/>
            <person name="Brettin T."/>
            <person name="Bruce D."/>
            <person name="Han C."/>
            <person name="Schmutz J."/>
            <person name="Larimer F."/>
            <person name="Land M."/>
            <person name="Hauser L."/>
            <person name="Kyrpides N."/>
            <person name="Kim E."/>
            <person name="Magnuson T."/>
            <person name="Richardson P."/>
        </authorList>
    </citation>
    <scope>NUCLEOTIDE SEQUENCE [LARGE SCALE GENOMIC DNA]</scope>
    <source>
        <strain evidence="1 2">JF-5</strain>
    </source>
</reference>
<dbReference type="RefSeq" id="WP_011942054.1">
    <property type="nucleotide sequence ID" value="NC_009484.1"/>
</dbReference>
<dbReference type="eggNOG" id="COG1562">
    <property type="taxonomic scope" value="Bacteria"/>
</dbReference>
<protein>
    <submittedName>
        <fullName evidence="1">Phytoene/squalene synthetase-like protein</fullName>
    </submittedName>
</protein>
<accession>A5FXR0</accession>
<dbReference type="InterPro" id="IPR008949">
    <property type="entry name" value="Isoprenoid_synthase_dom_sf"/>
</dbReference>
<dbReference type="Gene3D" id="1.10.600.10">
    <property type="entry name" value="Farnesyl Diphosphate Synthase"/>
    <property type="match status" value="1"/>
</dbReference>
<dbReference type="InterPro" id="IPR002060">
    <property type="entry name" value="Squ/phyt_synthse"/>
</dbReference>
<name>A5FXR0_ACICJ</name>
<dbReference type="AlphaFoldDB" id="A5FXR0"/>
<dbReference type="STRING" id="349163.Acry_1180"/>